<name>A0A0W8FI28_9ZZZZ</name>
<keyword evidence="2" id="KW-1284">Encapsulin nanocompartment</keyword>
<gene>
    <name evidence="4" type="ORF">ASZ90_009707</name>
</gene>
<dbReference type="Pfam" id="PF02915">
    <property type="entry name" value="Rubrerythrin"/>
    <property type="match status" value="1"/>
</dbReference>
<sequence>MPEFANPFAGNSLGRKISDDELVRAIRYVIAAEFEAIQLYMQLVEATDNQLAKEVLKDVADEERVHAGEFYRLLMELDPDEQQFYNQGRQEVEEEIVNLQETLIDRP</sequence>
<proteinExistence type="predicted"/>
<comment type="subcellular location">
    <subcellularLocation>
        <location evidence="1">Encapsulin nanocompartment</location>
    </subcellularLocation>
</comment>
<dbReference type="PANTHER" id="PTHR37165:SF1">
    <property type="entry name" value="TYPE 1 ENCAPSULIN SHELL PROTEIN"/>
    <property type="match status" value="1"/>
</dbReference>
<dbReference type="GO" id="GO:0140737">
    <property type="term" value="C:encapsulin nanocompartment"/>
    <property type="evidence" value="ECO:0007669"/>
    <property type="project" value="UniProtKB-SubCell"/>
</dbReference>
<evidence type="ECO:0000259" key="3">
    <source>
        <dbReference type="Pfam" id="PF02915"/>
    </source>
</evidence>
<dbReference type="GO" id="GO:0046872">
    <property type="term" value="F:metal ion binding"/>
    <property type="evidence" value="ECO:0007669"/>
    <property type="project" value="InterPro"/>
</dbReference>
<dbReference type="AlphaFoldDB" id="A0A0W8FI28"/>
<evidence type="ECO:0000256" key="1">
    <source>
        <dbReference type="ARBA" id="ARBA00033738"/>
    </source>
</evidence>
<feature type="domain" description="Rubrerythrin diiron-binding" evidence="3">
    <location>
        <begin position="28"/>
        <end position="95"/>
    </location>
</feature>
<dbReference type="PANTHER" id="PTHR37165">
    <property type="entry name" value="PEPTIDASE U56 FAMILY"/>
    <property type="match status" value="1"/>
</dbReference>
<organism evidence="4">
    <name type="scientific">hydrocarbon metagenome</name>
    <dbReference type="NCBI Taxonomy" id="938273"/>
    <lineage>
        <taxon>unclassified sequences</taxon>
        <taxon>metagenomes</taxon>
        <taxon>ecological metagenomes</taxon>
    </lineage>
</organism>
<protein>
    <submittedName>
        <fullName evidence="4">Ferritin-like di-iron-carboxylate protein</fullName>
    </submittedName>
</protein>
<evidence type="ECO:0000256" key="2">
    <source>
        <dbReference type="ARBA" id="ARBA00033787"/>
    </source>
</evidence>
<dbReference type="SUPFAM" id="SSF47240">
    <property type="entry name" value="Ferritin-like"/>
    <property type="match status" value="1"/>
</dbReference>
<dbReference type="InterPro" id="IPR003251">
    <property type="entry name" value="Rr_diiron-bd_dom"/>
</dbReference>
<dbReference type="CDD" id="cd00657">
    <property type="entry name" value="Ferritin_like"/>
    <property type="match status" value="1"/>
</dbReference>
<dbReference type="InterPro" id="IPR051429">
    <property type="entry name" value="Encapsulin_nc"/>
</dbReference>
<reference evidence="4" key="1">
    <citation type="journal article" date="2015" name="Proc. Natl. Acad. Sci. U.S.A.">
        <title>Networks of energetic and metabolic interactions define dynamics in microbial communities.</title>
        <authorList>
            <person name="Embree M."/>
            <person name="Liu J.K."/>
            <person name="Al-Bassam M.M."/>
            <person name="Zengler K."/>
        </authorList>
    </citation>
    <scope>NUCLEOTIDE SEQUENCE</scope>
</reference>
<dbReference type="EMBL" id="LNQE01001177">
    <property type="protein sequence ID" value="KUG20556.1"/>
    <property type="molecule type" value="Genomic_DNA"/>
</dbReference>
<comment type="caution">
    <text evidence="4">The sequence shown here is derived from an EMBL/GenBank/DDBJ whole genome shotgun (WGS) entry which is preliminary data.</text>
</comment>
<accession>A0A0W8FI28</accession>
<dbReference type="InterPro" id="IPR009078">
    <property type="entry name" value="Ferritin-like_SF"/>
</dbReference>
<evidence type="ECO:0000313" key="4">
    <source>
        <dbReference type="EMBL" id="KUG20556.1"/>
    </source>
</evidence>
<dbReference type="Gene3D" id="6.10.140.1960">
    <property type="match status" value="1"/>
</dbReference>
<dbReference type="GO" id="GO:0016491">
    <property type="term" value="F:oxidoreductase activity"/>
    <property type="evidence" value="ECO:0007669"/>
    <property type="project" value="InterPro"/>
</dbReference>